<reference evidence="2 3" key="1">
    <citation type="submission" date="2018-06" db="EMBL/GenBank/DDBJ databases">
        <authorList>
            <consortium name="Pathogen Informatics"/>
            <person name="Doyle S."/>
        </authorList>
    </citation>
    <scope>NUCLEOTIDE SEQUENCE [LARGE SCALE GENOMIC DNA]</scope>
    <source>
        <strain evidence="2 3">NCTC10786</strain>
    </source>
</reference>
<organism evidence="2 3">
    <name type="scientific">Citrobacter koseri</name>
    <name type="common">Citrobacter diversus</name>
    <dbReference type="NCBI Taxonomy" id="545"/>
    <lineage>
        <taxon>Bacteria</taxon>
        <taxon>Pseudomonadati</taxon>
        <taxon>Pseudomonadota</taxon>
        <taxon>Gammaproteobacteria</taxon>
        <taxon>Enterobacterales</taxon>
        <taxon>Enterobacteriaceae</taxon>
        <taxon>Citrobacter</taxon>
    </lineage>
</organism>
<feature type="domain" description="Lactate/malate dehydrogenase C-terminal" evidence="1">
    <location>
        <begin position="9"/>
        <end position="46"/>
    </location>
</feature>
<dbReference type="AlphaFoldDB" id="A0A2X2WA88"/>
<dbReference type="GO" id="GO:0030060">
    <property type="term" value="F:L-malate dehydrogenase (NAD+) activity"/>
    <property type="evidence" value="ECO:0007669"/>
    <property type="project" value="UniProtKB-EC"/>
</dbReference>
<evidence type="ECO:0000313" key="2">
    <source>
        <dbReference type="EMBL" id="SQB37304.1"/>
    </source>
</evidence>
<gene>
    <name evidence="2" type="primary">mdh_2</name>
    <name evidence="2" type="ORF">NCTC10786_04052</name>
</gene>
<accession>A0A2X2WA88</accession>
<evidence type="ECO:0000313" key="3">
    <source>
        <dbReference type="Proteomes" id="UP000251584"/>
    </source>
</evidence>
<dbReference type="EMBL" id="UAVY01000007">
    <property type="protein sequence ID" value="SQB37304.1"/>
    <property type="molecule type" value="Genomic_DNA"/>
</dbReference>
<proteinExistence type="predicted"/>
<name>A0A2X2WA88_CITKO</name>
<dbReference type="Pfam" id="PF02866">
    <property type="entry name" value="Ldh_1_C"/>
    <property type="match status" value="1"/>
</dbReference>
<protein>
    <submittedName>
        <fullName evidence="2">Malate dehydrogenase</fullName>
        <ecNumber evidence="2">1.1.1.37</ecNumber>
    </submittedName>
</protein>
<evidence type="ECO:0000259" key="1">
    <source>
        <dbReference type="Pfam" id="PF02866"/>
    </source>
</evidence>
<dbReference type="EC" id="1.1.1.37" evidence="2"/>
<dbReference type="Proteomes" id="UP000251584">
    <property type="component" value="Unassembled WGS sequence"/>
</dbReference>
<dbReference type="InterPro" id="IPR022383">
    <property type="entry name" value="Lactate/malate_DH_C"/>
</dbReference>
<keyword evidence="2" id="KW-0560">Oxidoreductase</keyword>
<sequence length="51" mass="5871">MRASSLSRCCWGKNGVEERKSIGKLSAFEQNALEGMLDTLKKRYRPGRRVR</sequence>